<accession>A0ABN7ALS0</accession>
<evidence type="ECO:0000313" key="2">
    <source>
        <dbReference type="EMBL" id="BES92374.1"/>
    </source>
</evidence>
<evidence type="ECO:0000256" key="1">
    <source>
        <dbReference type="SAM" id="MobiDB-lite"/>
    </source>
</evidence>
<sequence length="131" mass="13748">MRTCDSLLPGPSYLHGPGRARAGAQSNVNPAEASTASTPPSSTPSTASTPPTPPPHPPPPPPPLPLSPPPPSTASTASPLYRLHRYRKHEPPPPRPDTAAGKSGVGRSFQQNSVAFLETYHPLSNKGLSRW</sequence>
<organism evidence="2 3">
    <name type="scientific">Nesidiocoris tenuis</name>
    <dbReference type="NCBI Taxonomy" id="355587"/>
    <lineage>
        <taxon>Eukaryota</taxon>
        <taxon>Metazoa</taxon>
        <taxon>Ecdysozoa</taxon>
        <taxon>Arthropoda</taxon>
        <taxon>Hexapoda</taxon>
        <taxon>Insecta</taxon>
        <taxon>Pterygota</taxon>
        <taxon>Neoptera</taxon>
        <taxon>Paraneoptera</taxon>
        <taxon>Hemiptera</taxon>
        <taxon>Heteroptera</taxon>
        <taxon>Panheteroptera</taxon>
        <taxon>Cimicomorpha</taxon>
        <taxon>Miridae</taxon>
        <taxon>Dicyphina</taxon>
        <taxon>Nesidiocoris</taxon>
    </lineage>
</organism>
<dbReference type="EMBL" id="AP028911">
    <property type="protein sequence ID" value="BES92374.1"/>
    <property type="molecule type" value="Genomic_DNA"/>
</dbReference>
<feature type="compositionally biased region" description="Low complexity" evidence="1">
    <location>
        <begin position="30"/>
        <end position="49"/>
    </location>
</feature>
<protein>
    <submittedName>
        <fullName evidence="2">Uncharacterized protein</fullName>
    </submittedName>
</protein>
<evidence type="ECO:0000313" key="3">
    <source>
        <dbReference type="Proteomes" id="UP001307889"/>
    </source>
</evidence>
<dbReference type="Proteomes" id="UP001307889">
    <property type="component" value="Chromosome 3"/>
</dbReference>
<gene>
    <name evidence="2" type="ORF">NTJ_05183</name>
</gene>
<feature type="region of interest" description="Disordered" evidence="1">
    <location>
        <begin position="1"/>
        <end position="107"/>
    </location>
</feature>
<feature type="compositionally biased region" description="Pro residues" evidence="1">
    <location>
        <begin position="50"/>
        <end position="72"/>
    </location>
</feature>
<name>A0ABN7ALS0_9HEMI</name>
<keyword evidence="3" id="KW-1185">Reference proteome</keyword>
<reference evidence="2 3" key="1">
    <citation type="submission" date="2023-09" db="EMBL/GenBank/DDBJ databases">
        <title>Nesidiocoris tenuis whole genome shotgun sequence.</title>
        <authorList>
            <person name="Shibata T."/>
            <person name="Shimoda M."/>
            <person name="Kobayashi T."/>
            <person name="Uehara T."/>
        </authorList>
    </citation>
    <scope>NUCLEOTIDE SEQUENCE [LARGE SCALE GENOMIC DNA]</scope>
    <source>
        <strain evidence="2 3">Japan</strain>
    </source>
</reference>
<proteinExistence type="predicted"/>